<evidence type="ECO:0008006" key="3">
    <source>
        <dbReference type="Google" id="ProtNLM"/>
    </source>
</evidence>
<sequence>MKSYFNSIPNCPKLLSNIFMKDDPEEAVLPEIYFNFLSNIVSQLEMVDKTLERSDLSVLETYKQMKLLSCKIQQRRKDNFFGSRAKEFINGLSMPFHKKVTEYLNSFYSNMLQYLQKRYDVTDDNPYASLAAFSLQEGIEFKDFEKAIEVFQLSENVCIDDLYKEFSSHRDYLCNSVNRYGDYVANWLTFFSSVPEHDVSNISKVVGFLFSIPGSNAFVERIFSFIKSKWSETRNRCSTDLINAKSR</sequence>
<dbReference type="Proteomes" id="UP000235965">
    <property type="component" value="Unassembled WGS sequence"/>
</dbReference>
<protein>
    <recommendedName>
        <fullName evidence="3">HAT C-terminal dimerisation domain-containing protein</fullName>
    </recommendedName>
</protein>
<dbReference type="AlphaFoldDB" id="A0A2J7Q3L0"/>
<evidence type="ECO:0000313" key="2">
    <source>
        <dbReference type="Proteomes" id="UP000235965"/>
    </source>
</evidence>
<reference evidence="1 2" key="1">
    <citation type="submission" date="2017-12" db="EMBL/GenBank/DDBJ databases">
        <title>Hemimetabolous genomes reveal molecular basis of termite eusociality.</title>
        <authorList>
            <person name="Harrison M.C."/>
            <person name="Jongepier E."/>
            <person name="Robertson H.M."/>
            <person name="Arning N."/>
            <person name="Bitard-Feildel T."/>
            <person name="Chao H."/>
            <person name="Childers C.P."/>
            <person name="Dinh H."/>
            <person name="Doddapaneni H."/>
            <person name="Dugan S."/>
            <person name="Gowin J."/>
            <person name="Greiner C."/>
            <person name="Han Y."/>
            <person name="Hu H."/>
            <person name="Hughes D.S.T."/>
            <person name="Huylmans A.-K."/>
            <person name="Kemena C."/>
            <person name="Kremer L.P.M."/>
            <person name="Lee S.L."/>
            <person name="Lopez-Ezquerra A."/>
            <person name="Mallet L."/>
            <person name="Monroy-Kuhn J.M."/>
            <person name="Moser A."/>
            <person name="Murali S.C."/>
            <person name="Muzny D.M."/>
            <person name="Otani S."/>
            <person name="Piulachs M.-D."/>
            <person name="Poelchau M."/>
            <person name="Qu J."/>
            <person name="Schaub F."/>
            <person name="Wada-Katsumata A."/>
            <person name="Worley K.C."/>
            <person name="Xie Q."/>
            <person name="Ylla G."/>
            <person name="Poulsen M."/>
            <person name="Gibbs R.A."/>
            <person name="Schal C."/>
            <person name="Richards S."/>
            <person name="Belles X."/>
            <person name="Korb J."/>
            <person name="Bornberg-Bauer E."/>
        </authorList>
    </citation>
    <scope>NUCLEOTIDE SEQUENCE [LARGE SCALE GENOMIC DNA]</scope>
    <source>
        <tissue evidence="1">Whole body</tissue>
    </source>
</reference>
<proteinExistence type="predicted"/>
<comment type="caution">
    <text evidence="1">The sequence shown here is derived from an EMBL/GenBank/DDBJ whole genome shotgun (WGS) entry which is preliminary data.</text>
</comment>
<dbReference type="EMBL" id="NEVH01019066">
    <property type="protein sequence ID" value="PNF23167.1"/>
    <property type="molecule type" value="Genomic_DNA"/>
</dbReference>
<gene>
    <name evidence="1" type="ORF">B7P43_G03668</name>
</gene>
<keyword evidence="2" id="KW-1185">Reference proteome</keyword>
<name>A0A2J7Q3L0_9NEOP</name>
<evidence type="ECO:0000313" key="1">
    <source>
        <dbReference type="EMBL" id="PNF23167.1"/>
    </source>
</evidence>
<accession>A0A2J7Q3L0</accession>
<dbReference type="OrthoDB" id="9991235at2759"/>
<organism evidence="1 2">
    <name type="scientific">Cryptotermes secundus</name>
    <dbReference type="NCBI Taxonomy" id="105785"/>
    <lineage>
        <taxon>Eukaryota</taxon>
        <taxon>Metazoa</taxon>
        <taxon>Ecdysozoa</taxon>
        <taxon>Arthropoda</taxon>
        <taxon>Hexapoda</taxon>
        <taxon>Insecta</taxon>
        <taxon>Pterygota</taxon>
        <taxon>Neoptera</taxon>
        <taxon>Polyneoptera</taxon>
        <taxon>Dictyoptera</taxon>
        <taxon>Blattodea</taxon>
        <taxon>Blattoidea</taxon>
        <taxon>Termitoidae</taxon>
        <taxon>Kalotermitidae</taxon>
        <taxon>Cryptotermitinae</taxon>
        <taxon>Cryptotermes</taxon>
    </lineage>
</organism>
<dbReference type="InParanoid" id="A0A2J7Q3L0"/>